<gene>
    <name evidence="2" type="ORF">Scinn_73350</name>
</gene>
<evidence type="ECO:0000313" key="3">
    <source>
        <dbReference type="Proteomes" id="UP000660554"/>
    </source>
</evidence>
<organism evidence="2 3">
    <name type="scientific">Streptomyces virginiae</name>
    <name type="common">Streptomyces cinnamonensis</name>
    <dbReference type="NCBI Taxonomy" id="1961"/>
    <lineage>
        <taxon>Bacteria</taxon>
        <taxon>Bacillati</taxon>
        <taxon>Actinomycetota</taxon>
        <taxon>Actinomycetes</taxon>
        <taxon>Kitasatosporales</taxon>
        <taxon>Streptomycetaceae</taxon>
        <taxon>Streptomyces</taxon>
    </lineage>
</organism>
<accession>A0ABQ3NYM9</accession>
<evidence type="ECO:0000313" key="2">
    <source>
        <dbReference type="EMBL" id="GHI17872.1"/>
    </source>
</evidence>
<feature type="region of interest" description="Disordered" evidence="1">
    <location>
        <begin position="1"/>
        <end position="40"/>
    </location>
</feature>
<evidence type="ECO:0000256" key="1">
    <source>
        <dbReference type="SAM" id="MobiDB-lite"/>
    </source>
</evidence>
<dbReference type="Proteomes" id="UP000660554">
    <property type="component" value="Unassembled WGS sequence"/>
</dbReference>
<keyword evidence="3" id="KW-1185">Reference proteome</keyword>
<dbReference type="EMBL" id="BNDV01000017">
    <property type="protein sequence ID" value="GHI17872.1"/>
    <property type="molecule type" value="Genomic_DNA"/>
</dbReference>
<name>A0ABQ3NYM9_STRVG</name>
<protein>
    <submittedName>
        <fullName evidence="2">Uncharacterized protein</fullName>
    </submittedName>
</protein>
<comment type="caution">
    <text evidence="2">The sequence shown here is derived from an EMBL/GenBank/DDBJ whole genome shotgun (WGS) entry which is preliminary data.</text>
</comment>
<proteinExistence type="predicted"/>
<sequence length="55" mass="5574">MRPLRGSADAVIRRTADEAGPARTACDGPVRTGRHKTGGAAPLCAVTVLPNMSSG</sequence>
<reference evidence="3" key="1">
    <citation type="submission" date="2020-09" db="EMBL/GenBank/DDBJ databases">
        <title>Whole genome shotgun sequence of Streptomyces cinnamonensis NBRC 15873.</title>
        <authorList>
            <person name="Komaki H."/>
            <person name="Tamura T."/>
        </authorList>
    </citation>
    <scope>NUCLEOTIDE SEQUENCE [LARGE SCALE GENOMIC DNA]</scope>
    <source>
        <strain evidence="3">NBRC 15873</strain>
    </source>
</reference>